<dbReference type="Gene3D" id="1.10.1330.10">
    <property type="entry name" value="Dockerin domain"/>
    <property type="match status" value="2"/>
</dbReference>
<dbReference type="PATRIC" id="fig|1341157.4.peg.1062"/>
<name>W7USJ8_RUMFL</name>
<feature type="region of interest" description="Disordered" evidence="1">
    <location>
        <begin position="294"/>
        <end position="330"/>
    </location>
</feature>
<dbReference type="AlphaFoldDB" id="W7USJ8"/>
<evidence type="ECO:0000256" key="2">
    <source>
        <dbReference type="SAM" id="SignalP"/>
    </source>
</evidence>
<dbReference type="RefSeq" id="WP_037297837.1">
    <property type="nucleotide sequence ID" value="NZ_ATAX01000016.1"/>
</dbReference>
<sequence>MKFSKRTKKKVSACLSMILAVNTCSVISFIASGSDSAEASTASSPAVSKAATYLGTKVNPDKSIGDNRIINDTSYALSALRASGAKGYEDSFGWLSDKADSQNTDITARLASSSGNSEYLGQMETKQNKDGGFGLYPDYSSDVLDSLLVLNAINETGYSGTDISGASVCSYLINAKNKDGGFAYAESNKSDPLLTAIAVYDIGRFCEKNRLDMSQFSTSISYISDNIEDSYEDGDIQKTICKYLALSTSGQNPQLDDVIKKLEAAQKSDGSFAGDITTTYWAIKLLEAGEKSGIEDPVTSTSTATTQTGTTTTSSAVTTSMTTTTSIPPTPVSELKLNSSIKDGTVELRWNDISDNNNTFRYKLYRRGNGGEWESNNVNSTIAADATFKDANAPKTPQFLDAVIDSGKIILSVQSKDTATVYEYYVSAESEENVIVVSNTTKHEALSGIAGFVAKVTDSDKSSPALIEYESDKKTIKDLIKADKDGKADITVVPNDPFSPQYIHIFAADNAGNISSEIIAPIPESTITAKITADKTTYSAGDTVSLSVVSESAPFDSKADAKVTVIDEKGNKVSEHNFDKDTVITADKGHKDTVEIKLPDNVSGKMKAVITWSRNGEEAASAETEFTVSASGKTTTTSSATTTKTTSTTSTTSKTTSTATKTTSKTTTSTAKTTSSAPVTTTTTTTTTQPVQEKTKLGDVNFDNKVDSVDASLILAEYAKISTNQNTTFNEKQFTAGDVDETNVIDSVDASKVLAYYSYTSTGGKLSDMRDWLELTAEAPKKED</sequence>
<dbReference type="GO" id="GO:0000272">
    <property type="term" value="P:polysaccharide catabolic process"/>
    <property type="evidence" value="ECO:0007669"/>
    <property type="project" value="InterPro"/>
</dbReference>
<dbReference type="OrthoDB" id="2171190at2"/>
<gene>
    <name evidence="3" type="ORF">RF007C_12355</name>
</gene>
<evidence type="ECO:0000313" key="3">
    <source>
        <dbReference type="EMBL" id="EWM54394.1"/>
    </source>
</evidence>
<feature type="region of interest" description="Disordered" evidence="1">
    <location>
        <begin position="618"/>
        <end position="690"/>
    </location>
</feature>
<evidence type="ECO:0000256" key="1">
    <source>
        <dbReference type="SAM" id="MobiDB-lite"/>
    </source>
</evidence>
<dbReference type="eggNOG" id="COG1657">
    <property type="taxonomic scope" value="Bacteria"/>
</dbReference>
<proteinExistence type="predicted"/>
<dbReference type="EMBL" id="ATAX01000016">
    <property type="protein sequence ID" value="EWM54394.1"/>
    <property type="molecule type" value="Genomic_DNA"/>
</dbReference>
<dbReference type="SUPFAM" id="SSF48239">
    <property type="entry name" value="Terpenoid cyclases/Protein prenyltransferases"/>
    <property type="match status" value="1"/>
</dbReference>
<dbReference type="Proteomes" id="UP000019365">
    <property type="component" value="Unassembled WGS sequence"/>
</dbReference>
<dbReference type="InterPro" id="IPR008930">
    <property type="entry name" value="Terpenoid_cyclase/PrenylTrfase"/>
</dbReference>
<keyword evidence="2" id="KW-0732">Signal</keyword>
<keyword evidence="4" id="KW-1185">Reference proteome</keyword>
<evidence type="ECO:0000313" key="4">
    <source>
        <dbReference type="Proteomes" id="UP000019365"/>
    </source>
</evidence>
<reference evidence="3 4" key="1">
    <citation type="journal article" date="2014" name="PLoS ONE">
        <title>Rumen cellulosomics: divergent fiber-degrading strategies revealed by comparative genome-wide analysis of six ruminococcal strains.</title>
        <authorList>
            <person name="Dassa B."/>
            <person name="Borovok I."/>
            <person name="Ruimy-Israeli V."/>
            <person name="Lamed R."/>
            <person name="Flint H.J."/>
            <person name="Duncan S.H."/>
            <person name="Henrissat B."/>
            <person name="Coutinho P."/>
            <person name="Morrison M."/>
            <person name="Mosoni P."/>
            <person name="Yeoman C.J."/>
            <person name="White B.A."/>
            <person name="Bayer E.A."/>
        </authorList>
    </citation>
    <scope>NUCLEOTIDE SEQUENCE [LARGE SCALE GENOMIC DNA]</scope>
    <source>
        <strain evidence="3 4">007c</strain>
    </source>
</reference>
<protein>
    <recommendedName>
        <fullName evidence="5">Dockerin domain-containing protein</fullName>
    </recommendedName>
</protein>
<organism evidence="3 4">
    <name type="scientific">Ruminococcus flavefaciens 007c</name>
    <dbReference type="NCBI Taxonomy" id="1341157"/>
    <lineage>
        <taxon>Bacteria</taxon>
        <taxon>Bacillati</taxon>
        <taxon>Bacillota</taxon>
        <taxon>Clostridia</taxon>
        <taxon>Eubacteriales</taxon>
        <taxon>Oscillospiraceae</taxon>
        <taxon>Ruminococcus</taxon>
    </lineage>
</organism>
<dbReference type="Gene3D" id="1.50.10.20">
    <property type="match status" value="1"/>
</dbReference>
<dbReference type="Pfam" id="PF00404">
    <property type="entry name" value="Dockerin_1"/>
    <property type="match status" value="1"/>
</dbReference>
<feature type="signal peptide" evidence="2">
    <location>
        <begin position="1"/>
        <end position="30"/>
    </location>
</feature>
<dbReference type="GO" id="GO:0004553">
    <property type="term" value="F:hydrolase activity, hydrolyzing O-glycosyl compounds"/>
    <property type="evidence" value="ECO:0007669"/>
    <property type="project" value="InterPro"/>
</dbReference>
<evidence type="ECO:0008006" key="5">
    <source>
        <dbReference type="Google" id="ProtNLM"/>
    </source>
</evidence>
<comment type="caution">
    <text evidence="3">The sequence shown here is derived from an EMBL/GenBank/DDBJ whole genome shotgun (WGS) entry which is preliminary data.</text>
</comment>
<dbReference type="CDD" id="cd14255">
    <property type="entry name" value="Dockerin_III"/>
    <property type="match status" value="1"/>
</dbReference>
<dbReference type="InterPro" id="IPR002105">
    <property type="entry name" value="Dockerin_1_rpt"/>
</dbReference>
<dbReference type="InterPro" id="IPR036439">
    <property type="entry name" value="Dockerin_dom_sf"/>
</dbReference>
<feature type="compositionally biased region" description="Low complexity" evidence="1">
    <location>
        <begin position="297"/>
        <end position="327"/>
    </location>
</feature>
<accession>W7USJ8</accession>
<dbReference type="SUPFAM" id="SSF63446">
    <property type="entry name" value="Type I dockerin domain"/>
    <property type="match status" value="1"/>
</dbReference>
<feature type="chain" id="PRO_5038507246" description="Dockerin domain-containing protein" evidence="2">
    <location>
        <begin position="31"/>
        <end position="784"/>
    </location>
</feature>
<feature type="compositionally biased region" description="Low complexity" evidence="1">
    <location>
        <begin position="627"/>
        <end position="688"/>
    </location>
</feature>